<evidence type="ECO:0000256" key="4">
    <source>
        <dbReference type="ARBA" id="ARBA00022766"/>
    </source>
</evidence>
<dbReference type="EMBL" id="MH363700">
    <property type="protein sequence ID" value="AWY10146.1"/>
    <property type="molecule type" value="Genomic_DNA"/>
</dbReference>
<dbReference type="InterPro" id="IPR020287">
    <property type="entry name" value="Tail_sheath_C"/>
</dbReference>
<dbReference type="Pfam" id="PF17482">
    <property type="entry name" value="Phage_sheath_1C"/>
    <property type="match status" value="1"/>
</dbReference>
<keyword evidence="3" id="KW-1227">Viral tail protein</keyword>
<dbReference type="Gene3D" id="3.40.50.11780">
    <property type="match status" value="2"/>
</dbReference>
<dbReference type="InterPro" id="IPR052042">
    <property type="entry name" value="Tail_sheath_structural"/>
</dbReference>
<dbReference type="GO" id="GO:0098027">
    <property type="term" value="C:virus tail, sheath"/>
    <property type="evidence" value="ECO:0007669"/>
    <property type="project" value="UniProtKB-KW"/>
</dbReference>
<feature type="domain" description="Tail sheath protein C-terminal" evidence="8">
    <location>
        <begin position="512"/>
        <end position="607"/>
    </location>
</feature>
<evidence type="ECO:0000259" key="8">
    <source>
        <dbReference type="Pfam" id="PF17482"/>
    </source>
</evidence>
<protein>
    <submittedName>
        <fullName evidence="9">Tail sheath protein</fullName>
    </submittedName>
</protein>
<evidence type="ECO:0000313" key="10">
    <source>
        <dbReference type="Proteomes" id="UP000305753"/>
    </source>
</evidence>
<dbReference type="PANTHER" id="PTHR35861:SF1">
    <property type="entry name" value="PHAGE TAIL SHEATH PROTEIN"/>
    <property type="match status" value="1"/>
</dbReference>
<proteinExistence type="inferred from homology"/>
<evidence type="ECO:0000256" key="1">
    <source>
        <dbReference type="ARBA" id="ARBA00008005"/>
    </source>
</evidence>
<evidence type="ECO:0000256" key="5">
    <source>
        <dbReference type="ARBA" id="ARBA00023003"/>
    </source>
</evidence>
<keyword evidence="2" id="KW-1162">Viral penetration into host cytoplasm</keyword>
<accession>A0A4P2THQ2</accession>
<keyword evidence="4" id="KW-1242">Viral contractile tail ejection system</keyword>
<keyword evidence="6" id="KW-1171">Viral genome ejection through host cell envelope</keyword>
<keyword evidence="7" id="KW-1160">Virus entry into host cell</keyword>
<dbReference type="GO" id="GO:0099000">
    <property type="term" value="P:symbiont genome ejection through host cell envelope, contractile tail mechanism"/>
    <property type="evidence" value="ECO:0007669"/>
    <property type="project" value="UniProtKB-KW"/>
</dbReference>
<keyword evidence="5" id="KW-1229">Viral tail sheath protein</keyword>
<evidence type="ECO:0000256" key="2">
    <source>
        <dbReference type="ARBA" id="ARBA00022595"/>
    </source>
</evidence>
<sequence length="631" mass="68046">MAVFSVAPSVKWSERDATLFTKATIDIAAGQAGFAVWGPAEKVVSLTLGEEEKVSIFGKPDDQTYLDHFVMADYMQYAKAYHFYRVVGTNARNAVPTGQTAVKVSNKNVFDGFTFSPSVHAIARYPGSLGNSLKLMVADNASYDSFEYKDLFEYKPKANERCACVVDTTGVITGLAGAINQVEGFTVTGKATAAGTLEIAGVSISIAKDATAATVASNIKAGFSSNTTYDVTNTGANVRFTHKTKGLKAVIPAITGAPAGITIANQSVTTYGSSGQVIPGEKWELLQLTAGAKRTDGSAAYFYDVINNGSKYVYVTSRTTLNAGETEFQGGVDDYATTRIAGYQELSNGEAYDLDSIIGVGSVAEQQAAIDAAVTRRDAVAFVSPTMEAVVNNAGNEIASITTWVTQLGRDNSYMFMDDNWALVWDKYTENVRWIPTCGGTAGLYARTKGLIGPWKSPAFHNRGKYKGYRRLAWSAKDTQRTPLYKLAVNSIVTFPKEGPILYGDKTGLSRPSAFSRINVRGTFIMMEKNIATTAKYFLGENNDEFTRALFSNTVRPYIRDLEDQGAIIKGKVKCDGDNNTGQVIANNQFVAGIFVKPQSSINWILLDFAAVRADMSFDEVEGASGLVTAD</sequence>
<evidence type="ECO:0000256" key="3">
    <source>
        <dbReference type="ARBA" id="ARBA00022732"/>
    </source>
</evidence>
<reference evidence="9 10" key="1">
    <citation type="submission" date="2018-05" db="EMBL/GenBank/DDBJ databases">
        <title>Whole genome sequencing of Vibrio phage VP-1.</title>
        <authorList>
            <person name="Nandita M."/>
            <person name="Bhat S.G."/>
        </authorList>
    </citation>
    <scope>NUCLEOTIDE SEQUENCE [LARGE SCALE GENOMIC DNA]</scope>
</reference>
<comment type="similarity">
    <text evidence="1">Belongs to the myoviridae tail sheath protein family.</text>
</comment>
<name>A0A4P2THQ2_9CAUD</name>
<keyword evidence="5" id="KW-0946">Virion</keyword>
<evidence type="ECO:0000256" key="6">
    <source>
        <dbReference type="ARBA" id="ARBA00023009"/>
    </source>
</evidence>
<organism evidence="9 10">
    <name type="scientific">Vibrio phage VP-1</name>
    <dbReference type="NCBI Taxonomy" id="2234088"/>
    <lineage>
        <taxon>Viruses</taxon>
        <taxon>Duplodnaviria</taxon>
        <taxon>Heunggongvirae</taxon>
        <taxon>Uroviricota</taxon>
        <taxon>Caudoviricetes</taxon>
        <taxon>Pantevenvirales</taxon>
        <taxon>Ackermannviridae</taxon>
        <taxon>Vapseptimavirus</taxon>
        <taxon>Vapseptimavirus VAP7</taxon>
    </lineage>
</organism>
<dbReference type="PANTHER" id="PTHR35861">
    <property type="match status" value="1"/>
</dbReference>
<evidence type="ECO:0000313" key="9">
    <source>
        <dbReference type="EMBL" id="AWY10146.1"/>
    </source>
</evidence>
<evidence type="ECO:0000256" key="7">
    <source>
        <dbReference type="ARBA" id="ARBA00023296"/>
    </source>
</evidence>
<dbReference type="Proteomes" id="UP000305753">
    <property type="component" value="Segment"/>
</dbReference>